<organism evidence="3 4">
    <name type="scientific">Glutamicibacter protophormiae</name>
    <name type="common">Brevibacterium protophormiae</name>
    <dbReference type="NCBI Taxonomy" id="37930"/>
    <lineage>
        <taxon>Bacteria</taxon>
        <taxon>Bacillati</taxon>
        <taxon>Actinomycetota</taxon>
        <taxon>Actinomycetes</taxon>
        <taxon>Micrococcales</taxon>
        <taxon>Micrococcaceae</taxon>
        <taxon>Glutamicibacter</taxon>
    </lineage>
</organism>
<evidence type="ECO:0000256" key="1">
    <source>
        <dbReference type="ARBA" id="ARBA00023125"/>
    </source>
</evidence>
<keyword evidence="1 3" id="KW-0238">DNA-binding</keyword>
<reference evidence="3 4" key="1">
    <citation type="submission" date="2021-03" db="EMBL/GenBank/DDBJ databases">
        <title>Sequencing the genomes of 1000 actinobacteria strains.</title>
        <authorList>
            <person name="Klenk H.-P."/>
        </authorList>
    </citation>
    <scope>NUCLEOTIDE SEQUENCE [LARGE SCALE GENOMIC DNA]</scope>
    <source>
        <strain evidence="3 4">DSM 20168</strain>
    </source>
</reference>
<dbReference type="PANTHER" id="PTHR30204:SF89">
    <property type="entry name" value="HTH MERR-TYPE DOMAIN-CONTAINING PROTEIN"/>
    <property type="match status" value="1"/>
</dbReference>
<dbReference type="InterPro" id="IPR047057">
    <property type="entry name" value="MerR_fam"/>
</dbReference>
<dbReference type="PANTHER" id="PTHR30204">
    <property type="entry name" value="REDOX-CYCLING DRUG-SENSING TRANSCRIPTIONAL ACTIVATOR SOXR"/>
    <property type="match status" value="1"/>
</dbReference>
<dbReference type="SUPFAM" id="SSF46955">
    <property type="entry name" value="Putative DNA-binding domain"/>
    <property type="match status" value="1"/>
</dbReference>
<dbReference type="InterPro" id="IPR000551">
    <property type="entry name" value="MerR-type_HTH_dom"/>
</dbReference>
<dbReference type="InterPro" id="IPR009061">
    <property type="entry name" value="DNA-bd_dom_put_sf"/>
</dbReference>
<keyword evidence="4" id="KW-1185">Reference proteome</keyword>
<evidence type="ECO:0000259" key="2">
    <source>
        <dbReference type="PROSITE" id="PS50937"/>
    </source>
</evidence>
<dbReference type="PROSITE" id="PS50937">
    <property type="entry name" value="HTH_MERR_2"/>
    <property type="match status" value="1"/>
</dbReference>
<feature type="domain" description="HTH merR-type" evidence="2">
    <location>
        <begin position="45"/>
        <end position="102"/>
    </location>
</feature>
<dbReference type="GO" id="GO:0003677">
    <property type="term" value="F:DNA binding"/>
    <property type="evidence" value="ECO:0007669"/>
    <property type="project" value="UniProtKB-KW"/>
</dbReference>
<dbReference type="Gene3D" id="1.10.1660.10">
    <property type="match status" value="1"/>
</dbReference>
<dbReference type="EMBL" id="JAGIOJ010000001">
    <property type="protein sequence ID" value="MBP2399152.1"/>
    <property type="molecule type" value="Genomic_DNA"/>
</dbReference>
<dbReference type="RefSeq" id="WP_229777358.1">
    <property type="nucleotide sequence ID" value="NZ_BMPH01000008.1"/>
</dbReference>
<accession>A0ABS4XRL8</accession>
<dbReference type="CDD" id="cd00592">
    <property type="entry name" value="HTH_MerR-like"/>
    <property type="match status" value="1"/>
</dbReference>
<evidence type="ECO:0000313" key="3">
    <source>
        <dbReference type="EMBL" id="MBP2399152.1"/>
    </source>
</evidence>
<gene>
    <name evidence="3" type="ORF">JOF39_002233</name>
</gene>
<sequence>MLVLLPMFNVASSPRLEAIRHEGVRQAALNIGEVLAELKDEFPRVTASKIRFLEDKGLIIPQRTSAGYRKYSATDVSRLRFILSVQRDQYLPLKVIKDHLDAVDRGESPAALPGGAPVAPVVVGKDLTEAVENHSRFVSMAELQGITGASEALVHDLIKFGLIEPQGGLFDSNGIRITKSAVQLSNHGIEPRHLRQFRTAAEREFSLIESIVGNELRKPEVSARARAAEEAQEISRQCLELHEALVQRAISQIDR</sequence>
<comment type="caution">
    <text evidence="3">The sequence shown here is derived from an EMBL/GenBank/DDBJ whole genome shotgun (WGS) entry which is preliminary data.</text>
</comment>
<dbReference type="Proteomes" id="UP001195422">
    <property type="component" value="Unassembled WGS sequence"/>
</dbReference>
<evidence type="ECO:0000313" key="4">
    <source>
        <dbReference type="Proteomes" id="UP001195422"/>
    </source>
</evidence>
<dbReference type="Pfam" id="PF13411">
    <property type="entry name" value="MerR_1"/>
    <property type="match status" value="1"/>
</dbReference>
<dbReference type="SMART" id="SM00422">
    <property type="entry name" value="HTH_MERR"/>
    <property type="match status" value="1"/>
</dbReference>
<proteinExistence type="predicted"/>
<name>A0ABS4XRL8_GLUPR</name>
<protein>
    <submittedName>
        <fullName evidence="3">DNA-binding transcriptional MerR regulator</fullName>
    </submittedName>
</protein>